<evidence type="ECO:0000256" key="2">
    <source>
        <dbReference type="ARBA" id="ARBA00023239"/>
    </source>
</evidence>
<dbReference type="GO" id="GO:0016829">
    <property type="term" value="F:lyase activity"/>
    <property type="evidence" value="ECO:0007669"/>
    <property type="project" value="UniProtKB-KW"/>
</dbReference>
<gene>
    <name evidence="3" type="ORF">SAMN04244559_00938</name>
</gene>
<dbReference type="Gene3D" id="3.90.226.10">
    <property type="entry name" value="2-enoyl-CoA Hydratase, Chain A, domain 1"/>
    <property type="match status" value="1"/>
</dbReference>
<dbReference type="GO" id="GO:0006635">
    <property type="term" value="P:fatty acid beta-oxidation"/>
    <property type="evidence" value="ECO:0007669"/>
    <property type="project" value="TreeGrafter"/>
</dbReference>
<dbReference type="CDD" id="cd06558">
    <property type="entry name" value="crotonase-like"/>
    <property type="match status" value="1"/>
</dbReference>
<dbReference type="PANTHER" id="PTHR11941">
    <property type="entry name" value="ENOYL-COA HYDRATASE-RELATED"/>
    <property type="match status" value="1"/>
</dbReference>
<dbReference type="RefSeq" id="WP_074766039.1">
    <property type="nucleotide sequence ID" value="NZ_FNWO01000003.1"/>
</dbReference>
<evidence type="ECO:0000313" key="4">
    <source>
        <dbReference type="Proteomes" id="UP000182983"/>
    </source>
</evidence>
<dbReference type="InterPro" id="IPR014748">
    <property type="entry name" value="Enoyl-CoA_hydra_C"/>
</dbReference>
<name>A0A1H6H946_MAGFU</name>
<keyword evidence="2" id="KW-0456">Lyase</keyword>
<reference evidence="4" key="1">
    <citation type="submission" date="2016-10" db="EMBL/GenBank/DDBJ databases">
        <authorList>
            <person name="Varghese N."/>
            <person name="Submissions S."/>
        </authorList>
    </citation>
    <scope>NUCLEOTIDE SEQUENCE [LARGE SCALE GENOMIC DNA]</scope>
    <source>
        <strain evidence="4">DSM 13234</strain>
    </source>
</reference>
<dbReference type="SUPFAM" id="SSF52096">
    <property type="entry name" value="ClpP/crotonase"/>
    <property type="match status" value="1"/>
</dbReference>
<dbReference type="EMBL" id="FNWO01000003">
    <property type="protein sequence ID" value="SEH30628.1"/>
    <property type="molecule type" value="Genomic_DNA"/>
</dbReference>
<dbReference type="InterPro" id="IPR029045">
    <property type="entry name" value="ClpP/crotonase-like_dom_sf"/>
</dbReference>
<dbReference type="AlphaFoldDB" id="A0A1H6H946"/>
<dbReference type="InterPro" id="IPR001753">
    <property type="entry name" value="Enoyl-CoA_hydra/iso"/>
</dbReference>
<proteinExistence type="inferred from homology"/>
<evidence type="ECO:0000313" key="3">
    <source>
        <dbReference type="EMBL" id="SEH30628.1"/>
    </source>
</evidence>
<sequence length="259" mass="27973">MTNVIDVVCVDGVATVTLNRLEKMNALNLPMWQGLADAFTRLSADPQVRVVVLRGAGTSVFAPGADIDEFDTLRADAAQAKDYDLVLRKALDAVRLCPHPVIAAIWGACVGGALELACCCDLRLSARSGRFGVPINRISVVMAYPELAEIRRVAGVAVALELLLEGRVIDADEALAKGLLTRVVEDDVLEAEIAVTARRIAAGAPLVNRWHKAFLRRLDDPAPVSETEMAECYRFLATADYAEGLAAFRACRKPVFRGE</sequence>
<evidence type="ECO:0000256" key="1">
    <source>
        <dbReference type="ARBA" id="ARBA00005254"/>
    </source>
</evidence>
<dbReference type="Proteomes" id="UP000182983">
    <property type="component" value="Unassembled WGS sequence"/>
</dbReference>
<dbReference type="Gene3D" id="1.10.12.10">
    <property type="entry name" value="Lyase 2-enoyl-coa Hydratase, Chain A, domain 2"/>
    <property type="match status" value="1"/>
</dbReference>
<organism evidence="3 4">
    <name type="scientific">Magnetospirillum fulvum</name>
    <name type="common">Rhodospirillum fulvum</name>
    <dbReference type="NCBI Taxonomy" id="1082"/>
    <lineage>
        <taxon>Bacteria</taxon>
        <taxon>Pseudomonadati</taxon>
        <taxon>Pseudomonadota</taxon>
        <taxon>Alphaproteobacteria</taxon>
        <taxon>Rhodospirillales</taxon>
        <taxon>Rhodospirillaceae</taxon>
        <taxon>Magnetospirillum</taxon>
    </lineage>
</organism>
<protein>
    <submittedName>
        <fullName evidence="3">Enoyl-CoA hydratase/carnithine racemase</fullName>
    </submittedName>
</protein>
<dbReference type="OrthoDB" id="9795613at2"/>
<comment type="similarity">
    <text evidence="1">Belongs to the enoyl-CoA hydratase/isomerase family.</text>
</comment>
<dbReference type="Pfam" id="PF00378">
    <property type="entry name" value="ECH_1"/>
    <property type="match status" value="1"/>
</dbReference>
<accession>A0A1H6H946</accession>
<dbReference type="PANTHER" id="PTHR11941:SF54">
    <property type="entry name" value="ENOYL-COA HYDRATASE, MITOCHONDRIAL"/>
    <property type="match status" value="1"/>
</dbReference>
<keyword evidence="4" id="KW-1185">Reference proteome</keyword>